<keyword evidence="2" id="KW-0677">Repeat</keyword>
<evidence type="ECO:0000256" key="2">
    <source>
        <dbReference type="ARBA" id="ARBA00022737"/>
    </source>
</evidence>
<dbReference type="InterPro" id="IPR032675">
    <property type="entry name" value="LRR_dom_sf"/>
</dbReference>
<dbReference type="PANTHER" id="PTHR48051">
    <property type="match status" value="1"/>
</dbReference>
<gene>
    <name evidence="3" type="ORF">CJOHNSTONI_LOCUS7548</name>
</gene>
<sequence length="434" mass="49215">MDKMESKDIVKSWRITETASTWRKRRGGGVTATTAPTISPASIPSTSYQQQLLTRSVEKMFEEAELSGVLLLAGRKLKEFPAHLAVKYELSDIISADLSDNRFVHLPICICEMCSMETLRIRNTGLRSIPSAVQLLQSLTYIDLSGNQLMNIPSALFSIPLQILLLTGNRLEYIPREIRQLSNSLRELDVSCNKLKSLPTDIALLKSLRVLNVRDNQLTHLPSEFSQLELRILDISQNKLSELPFDLWYMRTLVDFRIDVNPLIAPPAKLCSKGREHSFKWLRSHAGRTIDSGTKTYDYTFKRPTTINATLRRGQNIESIGDGRRFERRSRGTRFNTVSGSDSGYASTGDDNRYSREFQPHVGCLFNIAETSQLHHHYHYQQQQKQQQQQQLVSSNWEAIVSVNGLGSKDNSANNSNGDLLKEVVHAYAQKVKF</sequence>
<proteinExistence type="predicted"/>
<evidence type="ECO:0000313" key="4">
    <source>
        <dbReference type="Proteomes" id="UP000746747"/>
    </source>
</evidence>
<protein>
    <submittedName>
        <fullName evidence="3">Uncharacterized protein</fullName>
    </submittedName>
</protein>
<accession>A0A8J2M9F3</accession>
<evidence type="ECO:0000313" key="3">
    <source>
        <dbReference type="EMBL" id="CAG9537780.1"/>
    </source>
</evidence>
<organism evidence="3 4">
    <name type="scientific">Cercopithifilaria johnstoni</name>
    <dbReference type="NCBI Taxonomy" id="2874296"/>
    <lineage>
        <taxon>Eukaryota</taxon>
        <taxon>Metazoa</taxon>
        <taxon>Ecdysozoa</taxon>
        <taxon>Nematoda</taxon>
        <taxon>Chromadorea</taxon>
        <taxon>Rhabditida</taxon>
        <taxon>Spirurina</taxon>
        <taxon>Spiruromorpha</taxon>
        <taxon>Filarioidea</taxon>
        <taxon>Onchocercidae</taxon>
        <taxon>Cercopithifilaria</taxon>
    </lineage>
</organism>
<comment type="caution">
    <text evidence="3">The sequence shown here is derived from an EMBL/GenBank/DDBJ whole genome shotgun (WGS) entry which is preliminary data.</text>
</comment>
<dbReference type="PROSITE" id="PS51450">
    <property type="entry name" value="LRR"/>
    <property type="match status" value="3"/>
</dbReference>
<dbReference type="Pfam" id="PF13855">
    <property type="entry name" value="LRR_8"/>
    <property type="match status" value="1"/>
</dbReference>
<keyword evidence="4" id="KW-1185">Reference proteome</keyword>
<name>A0A8J2M9F3_9BILA</name>
<keyword evidence="1" id="KW-0433">Leucine-rich repeat</keyword>
<reference evidence="3" key="1">
    <citation type="submission" date="2021-09" db="EMBL/GenBank/DDBJ databases">
        <authorList>
            <consortium name="Pathogen Informatics"/>
        </authorList>
    </citation>
    <scope>NUCLEOTIDE SEQUENCE</scope>
</reference>
<dbReference type="OrthoDB" id="660555at2759"/>
<dbReference type="SUPFAM" id="SSF52058">
    <property type="entry name" value="L domain-like"/>
    <property type="match status" value="1"/>
</dbReference>
<dbReference type="SMART" id="SM00369">
    <property type="entry name" value="LRR_TYP"/>
    <property type="match status" value="5"/>
</dbReference>
<dbReference type="GO" id="GO:0005737">
    <property type="term" value="C:cytoplasm"/>
    <property type="evidence" value="ECO:0007669"/>
    <property type="project" value="TreeGrafter"/>
</dbReference>
<dbReference type="Pfam" id="PF00560">
    <property type="entry name" value="LRR_1"/>
    <property type="match status" value="1"/>
</dbReference>
<dbReference type="InterPro" id="IPR050216">
    <property type="entry name" value="LRR_domain-containing"/>
</dbReference>
<dbReference type="Proteomes" id="UP000746747">
    <property type="component" value="Unassembled WGS sequence"/>
</dbReference>
<dbReference type="PANTHER" id="PTHR48051:SF21">
    <property type="entry name" value="CALPONIN-HOMOLOGY (CH) DOMAIN-CONTAINING PROTEIN"/>
    <property type="match status" value="1"/>
</dbReference>
<dbReference type="SMART" id="SM00364">
    <property type="entry name" value="LRR_BAC"/>
    <property type="match status" value="4"/>
</dbReference>
<dbReference type="Gene3D" id="3.80.10.10">
    <property type="entry name" value="Ribonuclease Inhibitor"/>
    <property type="match status" value="1"/>
</dbReference>
<dbReference type="InterPro" id="IPR001611">
    <property type="entry name" value="Leu-rich_rpt"/>
</dbReference>
<dbReference type="EMBL" id="CAKAEH010001583">
    <property type="protein sequence ID" value="CAG9537780.1"/>
    <property type="molecule type" value="Genomic_DNA"/>
</dbReference>
<dbReference type="AlphaFoldDB" id="A0A8J2M9F3"/>
<evidence type="ECO:0000256" key="1">
    <source>
        <dbReference type="ARBA" id="ARBA00022614"/>
    </source>
</evidence>
<dbReference type="InterPro" id="IPR003591">
    <property type="entry name" value="Leu-rich_rpt_typical-subtyp"/>
</dbReference>